<name>A0A1F7GVU0_9BACT</name>
<organism evidence="2 3">
    <name type="scientific">Candidatus Roizmanbacteria bacterium RIFCSPHIGHO2_02_FULL_37_24</name>
    <dbReference type="NCBI Taxonomy" id="1802037"/>
    <lineage>
        <taxon>Bacteria</taxon>
        <taxon>Candidatus Roizmaniibacteriota</taxon>
    </lineage>
</organism>
<comment type="caution">
    <text evidence="2">The sequence shown here is derived from an EMBL/GenBank/DDBJ whole genome shotgun (WGS) entry which is preliminary data.</text>
</comment>
<sequence length="92" mass="10855">MKTFQIKSWYFYPLIGLALFMSLILVLYKGLAYFGIQEKLDYTDKTIFVEWIRVAVHPKQYFKIFYNLSIFLLPLGASGIGYVIYKKHTSKN</sequence>
<proteinExistence type="predicted"/>
<feature type="transmembrane region" description="Helical" evidence="1">
    <location>
        <begin position="64"/>
        <end position="85"/>
    </location>
</feature>
<dbReference type="Proteomes" id="UP000177159">
    <property type="component" value="Unassembled WGS sequence"/>
</dbReference>
<protein>
    <submittedName>
        <fullName evidence="2">Uncharacterized protein</fullName>
    </submittedName>
</protein>
<evidence type="ECO:0000256" key="1">
    <source>
        <dbReference type="SAM" id="Phobius"/>
    </source>
</evidence>
<dbReference type="AlphaFoldDB" id="A0A1F7GVU0"/>
<keyword evidence="1" id="KW-0472">Membrane</keyword>
<reference evidence="2 3" key="1">
    <citation type="journal article" date="2016" name="Nat. Commun.">
        <title>Thousands of microbial genomes shed light on interconnected biogeochemical processes in an aquifer system.</title>
        <authorList>
            <person name="Anantharaman K."/>
            <person name="Brown C.T."/>
            <person name="Hug L.A."/>
            <person name="Sharon I."/>
            <person name="Castelle C.J."/>
            <person name="Probst A.J."/>
            <person name="Thomas B.C."/>
            <person name="Singh A."/>
            <person name="Wilkins M.J."/>
            <person name="Karaoz U."/>
            <person name="Brodie E.L."/>
            <person name="Williams K.H."/>
            <person name="Hubbard S.S."/>
            <person name="Banfield J.F."/>
        </authorList>
    </citation>
    <scope>NUCLEOTIDE SEQUENCE [LARGE SCALE GENOMIC DNA]</scope>
</reference>
<evidence type="ECO:0000313" key="3">
    <source>
        <dbReference type="Proteomes" id="UP000177159"/>
    </source>
</evidence>
<evidence type="ECO:0000313" key="2">
    <source>
        <dbReference type="EMBL" id="OGK23187.1"/>
    </source>
</evidence>
<feature type="transmembrane region" description="Helical" evidence="1">
    <location>
        <begin position="9"/>
        <end position="28"/>
    </location>
</feature>
<keyword evidence="1" id="KW-0812">Transmembrane</keyword>
<gene>
    <name evidence="2" type="ORF">A3C24_00830</name>
</gene>
<accession>A0A1F7GVU0</accession>
<keyword evidence="1" id="KW-1133">Transmembrane helix</keyword>
<dbReference type="EMBL" id="MFZM01000024">
    <property type="protein sequence ID" value="OGK23187.1"/>
    <property type="molecule type" value="Genomic_DNA"/>
</dbReference>